<dbReference type="GO" id="GO:0005886">
    <property type="term" value="C:plasma membrane"/>
    <property type="evidence" value="ECO:0007669"/>
    <property type="project" value="UniProtKB-SubCell"/>
</dbReference>
<sequence length="195" mass="21846">MVDNREPFEEEKVDKKGRFQSILFDWGESIVVALIAIVVLFTFFVRLVGVDGSSMFPTLHNKDIMLVSDLAYTPEKGDIIVLHQPDIPGFIEGPIVKRIIATGGDEIDINFDLGKVYVNGNELDEPYVNDFELPMMYEGMDFPQVVPEGCVFVMGDNRNGSTDSRHPQIGMVDERYIIGQVKAVIWPISNFGGKT</sequence>
<comment type="caution">
    <text evidence="11">The sequence shown here is derived from an EMBL/GenBank/DDBJ whole genome shotgun (WGS) entry which is preliminary data.</text>
</comment>
<evidence type="ECO:0000256" key="7">
    <source>
        <dbReference type="PIRSR" id="PIRSR600223-1"/>
    </source>
</evidence>
<accession>A0A9D1THY3</accession>
<dbReference type="EC" id="3.4.21.89" evidence="4 8"/>
<dbReference type="PROSITE" id="PS00761">
    <property type="entry name" value="SPASE_I_3"/>
    <property type="match status" value="1"/>
</dbReference>
<comment type="subcellular location">
    <subcellularLocation>
        <location evidence="2">Cell membrane</location>
        <topology evidence="2">Single-pass type II membrane protein</topology>
    </subcellularLocation>
    <subcellularLocation>
        <location evidence="9">Membrane</location>
        <topology evidence="9">Single-pass type II membrane protein</topology>
    </subcellularLocation>
</comment>
<evidence type="ECO:0000256" key="5">
    <source>
        <dbReference type="ARBA" id="ARBA00022670"/>
    </source>
</evidence>
<reference evidence="11" key="2">
    <citation type="submission" date="2021-04" db="EMBL/GenBank/DDBJ databases">
        <authorList>
            <person name="Gilroy R."/>
        </authorList>
    </citation>
    <scope>NUCLEOTIDE SEQUENCE</scope>
    <source>
        <strain evidence="11">CHK193-4272</strain>
    </source>
</reference>
<keyword evidence="8" id="KW-0812">Transmembrane</keyword>
<evidence type="ECO:0000256" key="1">
    <source>
        <dbReference type="ARBA" id="ARBA00000677"/>
    </source>
</evidence>
<comment type="catalytic activity">
    <reaction evidence="1 8">
        <text>Cleavage of hydrophobic, N-terminal signal or leader sequences from secreted and periplasmic proteins.</text>
        <dbReference type="EC" id="3.4.21.89"/>
    </reaction>
</comment>
<dbReference type="Gene3D" id="2.10.109.10">
    <property type="entry name" value="Umud Fragment, subunit A"/>
    <property type="match status" value="1"/>
</dbReference>
<name>A0A9D1THY3_9FIRM</name>
<gene>
    <name evidence="11" type="primary">lepB</name>
    <name evidence="11" type="ORF">H9746_00785</name>
</gene>
<feature type="transmembrane region" description="Helical" evidence="8">
    <location>
        <begin position="30"/>
        <end position="49"/>
    </location>
</feature>
<evidence type="ECO:0000256" key="3">
    <source>
        <dbReference type="ARBA" id="ARBA00009370"/>
    </source>
</evidence>
<dbReference type="GO" id="GO:0004252">
    <property type="term" value="F:serine-type endopeptidase activity"/>
    <property type="evidence" value="ECO:0007669"/>
    <property type="project" value="InterPro"/>
</dbReference>
<keyword evidence="8" id="KW-1133">Transmembrane helix</keyword>
<dbReference type="GO" id="GO:0006465">
    <property type="term" value="P:signal peptide processing"/>
    <property type="evidence" value="ECO:0007669"/>
    <property type="project" value="InterPro"/>
</dbReference>
<dbReference type="Proteomes" id="UP000886808">
    <property type="component" value="Unassembled WGS sequence"/>
</dbReference>
<dbReference type="InterPro" id="IPR019758">
    <property type="entry name" value="Pept_S26A_signal_pept_1_CS"/>
</dbReference>
<evidence type="ECO:0000256" key="4">
    <source>
        <dbReference type="ARBA" id="ARBA00013208"/>
    </source>
</evidence>
<organism evidence="11 12">
    <name type="scientific">Candidatus Butyricicoccus avistercoris</name>
    <dbReference type="NCBI Taxonomy" id="2838518"/>
    <lineage>
        <taxon>Bacteria</taxon>
        <taxon>Bacillati</taxon>
        <taxon>Bacillota</taxon>
        <taxon>Clostridia</taxon>
        <taxon>Eubacteriales</taxon>
        <taxon>Butyricicoccaceae</taxon>
        <taxon>Butyricicoccus</taxon>
    </lineage>
</organism>
<comment type="similarity">
    <text evidence="3 9">Belongs to the peptidase S26 family.</text>
</comment>
<dbReference type="PANTHER" id="PTHR43390">
    <property type="entry name" value="SIGNAL PEPTIDASE I"/>
    <property type="match status" value="1"/>
</dbReference>
<dbReference type="GO" id="GO:0009003">
    <property type="term" value="F:signal peptidase activity"/>
    <property type="evidence" value="ECO:0007669"/>
    <property type="project" value="UniProtKB-EC"/>
</dbReference>
<evidence type="ECO:0000256" key="6">
    <source>
        <dbReference type="ARBA" id="ARBA00022801"/>
    </source>
</evidence>
<reference evidence="11" key="1">
    <citation type="journal article" date="2021" name="PeerJ">
        <title>Extensive microbial diversity within the chicken gut microbiome revealed by metagenomics and culture.</title>
        <authorList>
            <person name="Gilroy R."/>
            <person name="Ravi A."/>
            <person name="Getino M."/>
            <person name="Pursley I."/>
            <person name="Horton D.L."/>
            <person name="Alikhan N.F."/>
            <person name="Baker D."/>
            <person name="Gharbi K."/>
            <person name="Hall N."/>
            <person name="Watson M."/>
            <person name="Adriaenssens E.M."/>
            <person name="Foster-Nyarko E."/>
            <person name="Jarju S."/>
            <person name="Secka A."/>
            <person name="Antonio M."/>
            <person name="Oren A."/>
            <person name="Chaudhuri R.R."/>
            <person name="La Ragione R."/>
            <person name="Hildebrand F."/>
            <person name="Pallen M.J."/>
        </authorList>
    </citation>
    <scope>NUCLEOTIDE SEQUENCE</scope>
    <source>
        <strain evidence="11">CHK193-4272</strain>
    </source>
</reference>
<evidence type="ECO:0000313" key="12">
    <source>
        <dbReference type="Proteomes" id="UP000886808"/>
    </source>
</evidence>
<keyword evidence="8" id="KW-0472">Membrane</keyword>
<evidence type="ECO:0000313" key="11">
    <source>
        <dbReference type="EMBL" id="HIV61380.1"/>
    </source>
</evidence>
<feature type="active site" evidence="7">
    <location>
        <position position="97"/>
    </location>
</feature>
<evidence type="ECO:0000256" key="9">
    <source>
        <dbReference type="RuleBase" id="RU362042"/>
    </source>
</evidence>
<dbReference type="PANTHER" id="PTHR43390:SF1">
    <property type="entry name" value="CHLOROPLAST PROCESSING PEPTIDASE"/>
    <property type="match status" value="1"/>
</dbReference>
<dbReference type="CDD" id="cd06530">
    <property type="entry name" value="S26_SPase_I"/>
    <property type="match status" value="1"/>
</dbReference>
<dbReference type="PRINTS" id="PR00727">
    <property type="entry name" value="LEADERPTASE"/>
</dbReference>
<evidence type="ECO:0000256" key="2">
    <source>
        <dbReference type="ARBA" id="ARBA00004401"/>
    </source>
</evidence>
<dbReference type="NCBIfam" id="TIGR02227">
    <property type="entry name" value="sigpep_I_bact"/>
    <property type="match status" value="1"/>
</dbReference>
<proteinExistence type="inferred from homology"/>
<feature type="domain" description="Peptidase S26" evidence="10">
    <location>
        <begin position="24"/>
        <end position="186"/>
    </location>
</feature>
<dbReference type="InterPro" id="IPR019533">
    <property type="entry name" value="Peptidase_S26"/>
</dbReference>
<feature type="active site" evidence="7">
    <location>
        <position position="54"/>
    </location>
</feature>
<dbReference type="PROSITE" id="PS00760">
    <property type="entry name" value="SPASE_I_2"/>
    <property type="match status" value="1"/>
</dbReference>
<evidence type="ECO:0000259" key="10">
    <source>
        <dbReference type="Pfam" id="PF10502"/>
    </source>
</evidence>
<keyword evidence="6 8" id="KW-0378">Hydrolase</keyword>
<dbReference type="InterPro" id="IPR019757">
    <property type="entry name" value="Pept_S26A_signal_pept_1_Lys-AS"/>
</dbReference>
<protein>
    <recommendedName>
        <fullName evidence="4 8">Signal peptidase I</fullName>
        <ecNumber evidence="4 8">3.4.21.89</ecNumber>
    </recommendedName>
</protein>
<dbReference type="InterPro" id="IPR000223">
    <property type="entry name" value="Pept_S26A_signal_pept_1"/>
</dbReference>
<dbReference type="EMBL" id="DXIE01000006">
    <property type="protein sequence ID" value="HIV61380.1"/>
    <property type="molecule type" value="Genomic_DNA"/>
</dbReference>
<dbReference type="SUPFAM" id="SSF51306">
    <property type="entry name" value="LexA/Signal peptidase"/>
    <property type="match status" value="1"/>
</dbReference>
<evidence type="ECO:0000256" key="8">
    <source>
        <dbReference type="RuleBase" id="RU003993"/>
    </source>
</evidence>
<keyword evidence="5 8" id="KW-0645">Protease</keyword>
<dbReference type="InterPro" id="IPR019756">
    <property type="entry name" value="Pept_S26A_signal_pept_1_Ser-AS"/>
</dbReference>
<dbReference type="Pfam" id="PF10502">
    <property type="entry name" value="Peptidase_S26"/>
    <property type="match status" value="1"/>
</dbReference>
<dbReference type="PROSITE" id="PS00501">
    <property type="entry name" value="SPASE_I_1"/>
    <property type="match status" value="1"/>
</dbReference>
<dbReference type="AlphaFoldDB" id="A0A9D1THY3"/>
<dbReference type="InterPro" id="IPR036286">
    <property type="entry name" value="LexA/Signal_pep-like_sf"/>
</dbReference>